<sequence length="29" mass="3159">TYKLYTKGKTAELVEGDDKPVLSNCSLAN</sequence>
<gene>
    <name evidence="1" type="ORF">G4W45_004553</name>
</gene>
<reference evidence="1" key="2">
    <citation type="submission" date="2018-07" db="EMBL/GenBank/DDBJ databases">
        <authorList>
            <consortium name="NCBI Pathogen Detection Project"/>
        </authorList>
    </citation>
    <scope>NUCLEOTIDE SEQUENCE</scope>
    <source>
        <strain evidence="1">15-5384</strain>
    </source>
</reference>
<proteinExistence type="predicted"/>
<dbReference type="EMBL" id="DAATLC010000062">
    <property type="protein sequence ID" value="HAE8880148.1"/>
    <property type="molecule type" value="Genomic_DNA"/>
</dbReference>
<name>A0A738IFX7_SALER</name>
<evidence type="ECO:0000313" key="1">
    <source>
        <dbReference type="EMBL" id="HAE8880148.1"/>
    </source>
</evidence>
<dbReference type="Gene3D" id="2.40.128.200">
    <property type="match status" value="1"/>
</dbReference>
<accession>A0A738IFX7</accession>
<feature type="non-terminal residue" evidence="1">
    <location>
        <position position="1"/>
    </location>
</feature>
<organism evidence="1">
    <name type="scientific">Salmonella enterica</name>
    <name type="common">Salmonella choleraesuis</name>
    <dbReference type="NCBI Taxonomy" id="28901"/>
    <lineage>
        <taxon>Bacteria</taxon>
        <taxon>Pseudomonadati</taxon>
        <taxon>Pseudomonadota</taxon>
        <taxon>Gammaproteobacteria</taxon>
        <taxon>Enterobacterales</taxon>
        <taxon>Enterobacteriaceae</taxon>
        <taxon>Salmonella</taxon>
    </lineage>
</organism>
<protein>
    <submittedName>
        <fullName evidence="1">Lysozyme inhibitor</fullName>
    </submittedName>
</protein>
<reference evidence="1" key="1">
    <citation type="journal article" date="2018" name="Genome Biol.">
        <title>SKESA: strategic k-mer extension for scrupulous assemblies.</title>
        <authorList>
            <person name="Souvorov A."/>
            <person name="Agarwala R."/>
            <person name="Lipman D.J."/>
        </authorList>
    </citation>
    <scope>NUCLEOTIDE SEQUENCE</scope>
    <source>
        <strain evidence="1">15-5384</strain>
    </source>
</reference>
<dbReference type="AlphaFoldDB" id="A0A738IFX7"/>
<comment type="caution">
    <text evidence="1">The sequence shown here is derived from an EMBL/GenBank/DDBJ whole genome shotgun (WGS) entry which is preliminary data.</text>
</comment>
<dbReference type="InterPro" id="IPR036328">
    <property type="entry name" value="MliC_sf"/>
</dbReference>